<evidence type="ECO:0000313" key="1">
    <source>
        <dbReference type="EMBL" id="ASU00441.1"/>
    </source>
</evidence>
<evidence type="ECO:0008006" key="3">
    <source>
        <dbReference type="Google" id="ProtNLM"/>
    </source>
</evidence>
<reference evidence="1 2" key="1">
    <citation type="submission" date="2017-07" db="EMBL/GenBank/DDBJ databases">
        <title>In vitro design and evaluation of phage cocktails against multidrug-resistant Aeromonas salmonicida.</title>
        <authorList>
            <person name="Chen L."/>
            <person name="Yuan S."/>
            <person name="Ma Y."/>
        </authorList>
    </citation>
    <scope>NUCLEOTIDE SEQUENCE [LARGE SCALE GENOMIC DNA]</scope>
</reference>
<evidence type="ECO:0000313" key="2">
    <source>
        <dbReference type="Proteomes" id="UP000226092"/>
    </source>
</evidence>
<proteinExistence type="predicted"/>
<dbReference type="EMBL" id="MF448340">
    <property type="protein sequence ID" value="ASU00441.1"/>
    <property type="molecule type" value="Genomic_DNA"/>
</dbReference>
<keyword evidence="2" id="KW-1185">Reference proteome</keyword>
<organism evidence="1 2">
    <name type="scientific">Aeromonas phage AS-zj</name>
    <dbReference type="NCBI Taxonomy" id="2024208"/>
    <lineage>
        <taxon>Viruses</taxon>
        <taxon>Duplodnaviria</taxon>
        <taxon>Heunggongvirae</taxon>
        <taxon>Uroviricota</taxon>
        <taxon>Caudoviricetes</taxon>
        <taxon>Pantevenvirales</taxon>
        <taxon>Straboviridae</taxon>
        <taxon>Emmerichvirinae</taxon>
        <taxon>Ceceduovirus</taxon>
        <taxon>Ceceduovirus aszj</taxon>
    </lineage>
</organism>
<dbReference type="GeneID" id="55604478"/>
<dbReference type="KEGG" id="vg:55604478"/>
<sequence length="63" mass="7481">MFEVDFDFDGMEILVERRKAVSKMKPICSECGSEQIQNTNWYNQICDMRCRRCKHKFVIDSGI</sequence>
<protein>
    <recommendedName>
        <fullName evidence="3">Thioredoxin</fullName>
    </recommendedName>
</protein>
<name>A0A223LFC4_9CAUD</name>
<accession>A0A223LFC4</accession>
<dbReference type="RefSeq" id="YP_009834411.1">
    <property type="nucleotide sequence ID" value="NC_048673.1"/>
</dbReference>
<dbReference type="Proteomes" id="UP000226092">
    <property type="component" value="Segment"/>
</dbReference>